<dbReference type="GO" id="GO:0043541">
    <property type="term" value="C:UDP-N-acetylglucosamine transferase complex"/>
    <property type="evidence" value="ECO:0007669"/>
    <property type="project" value="TreeGrafter"/>
</dbReference>
<keyword evidence="9" id="KW-0472">Membrane</keyword>
<evidence type="ECO:0000256" key="12">
    <source>
        <dbReference type="SAM" id="MobiDB-lite"/>
    </source>
</evidence>
<dbReference type="Pfam" id="PF08660">
    <property type="entry name" value="Alg14"/>
    <property type="match status" value="1"/>
</dbReference>
<reference evidence="13 14" key="2">
    <citation type="submission" date="2016-08" db="EMBL/GenBank/DDBJ databases">
        <title>Pervasive Adenine N6-methylation of Active Genes in Fungi.</title>
        <authorList>
            <consortium name="DOE Joint Genome Institute"/>
            <person name="Mondo S.J."/>
            <person name="Dannebaum R.O."/>
            <person name="Kuo R.C."/>
            <person name="Labutti K."/>
            <person name="Haridas S."/>
            <person name="Kuo A."/>
            <person name="Salamov A."/>
            <person name="Ahrendt S.R."/>
            <person name="Lipzen A."/>
            <person name="Sullivan W."/>
            <person name="Andreopoulos W.B."/>
            <person name="Clum A."/>
            <person name="Lindquist E."/>
            <person name="Daum C."/>
            <person name="Ramamoorthy G.K."/>
            <person name="Gryganskyi A."/>
            <person name="Culley D."/>
            <person name="Magnuson J.K."/>
            <person name="James T.Y."/>
            <person name="O'Malley M.A."/>
            <person name="Stajich J.E."/>
            <person name="Spatafora J.W."/>
            <person name="Visel A."/>
            <person name="Grigoriev I.V."/>
        </authorList>
    </citation>
    <scope>NUCLEOTIDE SEQUENCE [LARGE SCALE GENOMIC DNA]</scope>
    <source>
        <strain evidence="13 14">S4</strain>
    </source>
</reference>
<evidence type="ECO:0000256" key="6">
    <source>
        <dbReference type="ARBA" id="ARBA00022692"/>
    </source>
</evidence>
<dbReference type="Proteomes" id="UP000193944">
    <property type="component" value="Unassembled WGS sequence"/>
</dbReference>
<comment type="caution">
    <text evidence="13">The sequence shown here is derived from an EMBL/GenBank/DDBJ whole genome shotgun (WGS) entry which is preliminary data.</text>
</comment>
<dbReference type="STRING" id="1754192.A0A1Y1X6B6"/>
<name>A0A1Y1X6B6_9FUNG</name>
<keyword evidence="14" id="KW-1185">Reference proteome</keyword>
<dbReference type="GO" id="GO:0031965">
    <property type="term" value="C:nuclear membrane"/>
    <property type="evidence" value="ECO:0007669"/>
    <property type="project" value="UniProtKB-SubCell"/>
</dbReference>
<keyword evidence="7 11" id="KW-0256">Endoplasmic reticulum</keyword>
<evidence type="ECO:0000256" key="10">
    <source>
        <dbReference type="ARBA" id="ARBA00032062"/>
    </source>
</evidence>
<comment type="subunit">
    <text evidence="4 11">Heterodimer with ALG13 to form a functional enzyme.</text>
</comment>
<gene>
    <name evidence="11" type="primary">ALG14</name>
    <name evidence="13" type="ORF">BCR32DRAFT_327400</name>
</gene>
<dbReference type="PANTHER" id="PTHR12154">
    <property type="entry name" value="GLYCOSYL TRANSFERASE-RELATED"/>
    <property type="match status" value="1"/>
</dbReference>
<evidence type="ECO:0000256" key="9">
    <source>
        <dbReference type="ARBA" id="ARBA00023136"/>
    </source>
</evidence>
<keyword evidence="6" id="KW-0812">Transmembrane</keyword>
<dbReference type="GO" id="GO:0006488">
    <property type="term" value="P:dolichol-linked oligosaccharide biosynthetic process"/>
    <property type="evidence" value="ECO:0007669"/>
    <property type="project" value="InterPro"/>
</dbReference>
<evidence type="ECO:0000256" key="3">
    <source>
        <dbReference type="ARBA" id="ARBA00009731"/>
    </source>
</evidence>
<accession>A0A1Y1X6B6</accession>
<evidence type="ECO:0000256" key="8">
    <source>
        <dbReference type="ARBA" id="ARBA00022989"/>
    </source>
</evidence>
<evidence type="ECO:0000256" key="1">
    <source>
        <dbReference type="ARBA" id="ARBA00004389"/>
    </source>
</evidence>
<dbReference type="EMBL" id="MCFG01000124">
    <property type="protein sequence ID" value="ORX81205.1"/>
    <property type="molecule type" value="Genomic_DNA"/>
</dbReference>
<evidence type="ECO:0000313" key="13">
    <source>
        <dbReference type="EMBL" id="ORX81205.1"/>
    </source>
</evidence>
<dbReference type="InterPro" id="IPR013969">
    <property type="entry name" value="Oligosacch_biosynth_Alg14"/>
</dbReference>
<evidence type="ECO:0000313" key="14">
    <source>
        <dbReference type="Proteomes" id="UP000193944"/>
    </source>
</evidence>
<dbReference type="GO" id="GO:0004577">
    <property type="term" value="F:N-acetylglucosaminyldiphosphodolichol N-acetylglucosaminyltransferase activity"/>
    <property type="evidence" value="ECO:0007669"/>
    <property type="project" value="TreeGrafter"/>
</dbReference>
<comment type="similarity">
    <text evidence="3 11">Belongs to the ALG14 family.</text>
</comment>
<evidence type="ECO:0000256" key="7">
    <source>
        <dbReference type="ARBA" id="ARBA00022824"/>
    </source>
</evidence>
<reference evidence="13 14" key="1">
    <citation type="submission" date="2016-08" db="EMBL/GenBank/DDBJ databases">
        <title>A Parts List for Fungal Cellulosomes Revealed by Comparative Genomics.</title>
        <authorList>
            <consortium name="DOE Joint Genome Institute"/>
            <person name="Haitjema C.H."/>
            <person name="Gilmore S.P."/>
            <person name="Henske J.K."/>
            <person name="Solomon K.V."/>
            <person name="De Groot R."/>
            <person name="Kuo A."/>
            <person name="Mondo S.J."/>
            <person name="Salamov A.A."/>
            <person name="Labutti K."/>
            <person name="Zhao Z."/>
            <person name="Chiniquy J."/>
            <person name="Barry K."/>
            <person name="Brewer H.M."/>
            <person name="Purvine S.O."/>
            <person name="Wright A.T."/>
            <person name="Boxma B."/>
            <person name="Van Alen T."/>
            <person name="Hackstein J.H."/>
            <person name="Baker S.E."/>
            <person name="Grigoriev I.V."/>
            <person name="O'Malley M.A."/>
        </authorList>
    </citation>
    <scope>NUCLEOTIDE SEQUENCE [LARGE SCALE GENOMIC DNA]</scope>
    <source>
        <strain evidence="13 14">S4</strain>
    </source>
</reference>
<keyword evidence="8" id="KW-1133">Transmembrane helix</keyword>
<evidence type="ECO:0000256" key="5">
    <source>
        <dbReference type="ARBA" id="ARBA00017467"/>
    </source>
</evidence>
<organism evidence="13 14">
    <name type="scientific">Anaeromyces robustus</name>
    <dbReference type="NCBI Taxonomy" id="1754192"/>
    <lineage>
        <taxon>Eukaryota</taxon>
        <taxon>Fungi</taxon>
        <taxon>Fungi incertae sedis</taxon>
        <taxon>Chytridiomycota</taxon>
        <taxon>Chytridiomycota incertae sedis</taxon>
        <taxon>Neocallimastigomycetes</taxon>
        <taxon>Neocallimastigales</taxon>
        <taxon>Neocallimastigaceae</taxon>
        <taxon>Anaeromyces</taxon>
    </lineage>
</organism>
<dbReference type="Gene3D" id="3.40.50.2000">
    <property type="entry name" value="Glycogen Phosphorylase B"/>
    <property type="match status" value="1"/>
</dbReference>
<feature type="region of interest" description="Disordered" evidence="12">
    <location>
        <begin position="175"/>
        <end position="197"/>
    </location>
</feature>
<evidence type="ECO:0000256" key="2">
    <source>
        <dbReference type="ARBA" id="ARBA00004590"/>
    </source>
</evidence>
<sequence length="219" mass="25312">MIVFGSGGHTTEMIRLVKNLPRTRYSPRNYVVADTDEMSKEKIQLMEEGSKDSNLIEIPRSRKVHQSYFTSIFTTLNAMFYCFINNYKYQPDLIICNGPGTCIPVCYSALILSWLMPWRKTGFGKIKIVYIESLARVKSLSLTGKLLLPTASLFIIQWPELYTKITGIEINTEKEAEAEKDKEEKEKEINNEKDINTKTKTKSTSKFINKRIIFRDDLM</sequence>
<evidence type="ECO:0000256" key="4">
    <source>
        <dbReference type="ARBA" id="ARBA00011335"/>
    </source>
</evidence>
<proteinExistence type="inferred from homology"/>
<comment type="function">
    <text evidence="11">Involved in protein N-glycosylation. Essential for the second step of the dolichol-linked oligosaccharide pathway. Anchors the catalytic subunit ALG13 to the ER.</text>
</comment>
<comment type="subcellular location">
    <subcellularLocation>
        <location evidence="1 11">Endoplasmic reticulum membrane</location>
        <topology evidence="1 11">Single-pass membrane protein</topology>
    </subcellularLocation>
    <subcellularLocation>
        <location evidence="2">Nucleus membrane</location>
        <topology evidence="2">Single-pass membrane protein</topology>
    </subcellularLocation>
</comment>
<dbReference type="AlphaFoldDB" id="A0A1Y1X6B6"/>
<dbReference type="OrthoDB" id="17098at2759"/>
<protein>
    <recommendedName>
        <fullName evidence="5 11">UDP-N-acetylglucosamine transferase subunit ALG14</fullName>
    </recommendedName>
    <alternativeName>
        <fullName evidence="10 11">Asparagine-linked glycosylation protein 14</fullName>
    </alternativeName>
</protein>
<dbReference type="PANTHER" id="PTHR12154:SF4">
    <property type="entry name" value="UDP-N-ACETYLGLUCOSAMINE TRANSFERASE SUBUNIT ALG14 HOMOLOG"/>
    <property type="match status" value="1"/>
</dbReference>
<evidence type="ECO:0000256" key="11">
    <source>
        <dbReference type="RuleBase" id="RU362127"/>
    </source>
</evidence>